<sequence>MLQEKLKSATSAHHDELEELMYVHEIMNKTLTLEQYKTLLATNYIIHSAVESKLHDALDGEIRDSLDIDSRNKLNALEMDLAEMNMEKKILDAIAFEFDLKDHRNAASLGAMYVLEGATLGGSVIQKKLRANSAFANLSLNYYNVYAQNLIPNWQTFVKVLNTSVPETDHQLAEESAVDMFQDIARVSKAVKTVLS</sequence>
<evidence type="ECO:0000313" key="2">
    <source>
        <dbReference type="Proteomes" id="UP000198850"/>
    </source>
</evidence>
<gene>
    <name evidence="1" type="ORF">SAMN05443550_103193</name>
</gene>
<proteinExistence type="predicted"/>
<dbReference type="OrthoDB" id="114943at2"/>
<dbReference type="STRING" id="425514.SAMN05443550_103193"/>
<dbReference type="RefSeq" id="WP_090555837.1">
    <property type="nucleotide sequence ID" value="NZ_FNRA01000003.1"/>
</dbReference>
<dbReference type="AlphaFoldDB" id="A0A1H4B353"/>
<dbReference type="SUPFAM" id="SSF48613">
    <property type="entry name" value="Heme oxygenase-like"/>
    <property type="match status" value="1"/>
</dbReference>
<protein>
    <submittedName>
        <fullName evidence="1">Heme oxygenase</fullName>
    </submittedName>
</protein>
<evidence type="ECO:0000313" key="1">
    <source>
        <dbReference type="EMBL" id="SEA42593.1"/>
    </source>
</evidence>
<dbReference type="GO" id="GO:0004392">
    <property type="term" value="F:heme oxygenase (decyclizing) activity"/>
    <property type="evidence" value="ECO:0007669"/>
    <property type="project" value="InterPro"/>
</dbReference>
<accession>A0A1H4B353</accession>
<reference evidence="1 2" key="1">
    <citation type="submission" date="2016-10" db="EMBL/GenBank/DDBJ databases">
        <authorList>
            <person name="de Groot N.N."/>
        </authorList>
    </citation>
    <scope>NUCLEOTIDE SEQUENCE [LARGE SCALE GENOMIC DNA]</scope>
    <source>
        <strain evidence="1 2">DSM 19033</strain>
    </source>
</reference>
<dbReference type="Gene3D" id="1.20.910.10">
    <property type="entry name" value="Heme oxygenase-like"/>
    <property type="match status" value="1"/>
</dbReference>
<keyword evidence="2" id="KW-1185">Reference proteome</keyword>
<dbReference type="InterPro" id="IPR016053">
    <property type="entry name" value="Haem_Oase-like"/>
</dbReference>
<dbReference type="CDD" id="cd19166">
    <property type="entry name" value="HemeO-bac"/>
    <property type="match status" value="1"/>
</dbReference>
<dbReference type="Proteomes" id="UP000198850">
    <property type="component" value="Unassembled WGS sequence"/>
</dbReference>
<dbReference type="EMBL" id="FNRA01000003">
    <property type="protein sequence ID" value="SEA42593.1"/>
    <property type="molecule type" value="Genomic_DNA"/>
</dbReference>
<dbReference type="InterPro" id="IPR016084">
    <property type="entry name" value="Haem_Oase-like_multi-hlx"/>
</dbReference>
<name>A0A1H4B353_9SPHI</name>
<dbReference type="Pfam" id="PF01126">
    <property type="entry name" value="Heme_oxygenase"/>
    <property type="match status" value="1"/>
</dbReference>
<organism evidence="1 2">
    <name type="scientific">Pedobacter hartonius</name>
    <dbReference type="NCBI Taxonomy" id="425514"/>
    <lineage>
        <taxon>Bacteria</taxon>
        <taxon>Pseudomonadati</taxon>
        <taxon>Bacteroidota</taxon>
        <taxon>Sphingobacteriia</taxon>
        <taxon>Sphingobacteriales</taxon>
        <taxon>Sphingobacteriaceae</taxon>
        <taxon>Pedobacter</taxon>
    </lineage>
</organism>
<dbReference type="GO" id="GO:0006788">
    <property type="term" value="P:heme oxidation"/>
    <property type="evidence" value="ECO:0007669"/>
    <property type="project" value="InterPro"/>
</dbReference>